<evidence type="ECO:0000313" key="6">
    <source>
        <dbReference type="Proteomes" id="UP000271380"/>
    </source>
</evidence>
<sequence length="125" mass="14179">MTTINITATRNNGWWTAISDDIPGFVTQARRLDQIEDYARDIAQLSEKFTDDELETLKYHIEADTYSEAAHQALEANQQAKQAQEKASRLMRKTARGLARQGLIYRDIGFILGVSYQRAQVLATT</sequence>
<dbReference type="EMBL" id="LR134377">
    <property type="protein sequence ID" value="VEH04391.1"/>
    <property type="molecule type" value="Genomic_DNA"/>
</dbReference>
<evidence type="ECO:0000313" key="3">
    <source>
        <dbReference type="EMBL" id="AKE41871.1"/>
    </source>
</evidence>
<evidence type="ECO:0000313" key="4">
    <source>
        <dbReference type="EMBL" id="VEH04391.1"/>
    </source>
</evidence>
<dbReference type="EMBL" id="CP011312">
    <property type="protein sequence ID" value="AKE41871.1"/>
    <property type="molecule type" value="Genomic_DNA"/>
</dbReference>
<dbReference type="STRING" id="35755.UL82_08575"/>
<dbReference type="SUPFAM" id="SSF143100">
    <property type="entry name" value="TTHA1013/TTHA0281-like"/>
    <property type="match status" value="1"/>
</dbReference>
<evidence type="ECO:0000256" key="1">
    <source>
        <dbReference type="SAM" id="Coils"/>
    </source>
</evidence>
<keyword evidence="5" id="KW-1185">Reference proteome</keyword>
<reference evidence="4 6" key="2">
    <citation type="submission" date="2018-12" db="EMBL/GenBank/DDBJ databases">
        <authorList>
            <consortium name="Pathogen Informatics"/>
        </authorList>
    </citation>
    <scope>NUCLEOTIDE SEQUENCE [LARGE SCALE GENOMIC DNA]</scope>
    <source>
        <strain evidence="4 6">NCTC949</strain>
    </source>
</reference>
<dbReference type="RefSeq" id="WP_046440353.1">
    <property type="nucleotide sequence ID" value="NZ_CP011312.1"/>
</dbReference>
<dbReference type="AlphaFoldDB" id="A0A0F6TE82"/>
<feature type="coiled-coil region" evidence="1">
    <location>
        <begin position="66"/>
        <end position="93"/>
    </location>
</feature>
<proteinExistence type="predicted"/>
<dbReference type="KEGG" id="cku:UL82_08575"/>
<organism evidence="3 5">
    <name type="scientific">Corynebacterium kutscheri</name>
    <dbReference type="NCBI Taxonomy" id="35755"/>
    <lineage>
        <taxon>Bacteria</taxon>
        <taxon>Bacillati</taxon>
        <taxon>Actinomycetota</taxon>
        <taxon>Actinomycetes</taxon>
        <taxon>Mycobacteriales</taxon>
        <taxon>Corynebacteriaceae</taxon>
        <taxon>Corynebacterium</taxon>
    </lineage>
</organism>
<dbReference type="Proteomes" id="UP000033457">
    <property type="component" value="Chromosome"/>
</dbReference>
<evidence type="ECO:0000259" key="2">
    <source>
        <dbReference type="Pfam" id="PF08972"/>
    </source>
</evidence>
<protein>
    <recommendedName>
        <fullName evidence="2">DUF1902 domain-containing protein</fullName>
    </recommendedName>
</protein>
<dbReference type="Pfam" id="PF08972">
    <property type="entry name" value="DUF1902"/>
    <property type="match status" value="1"/>
</dbReference>
<reference evidence="3 5" key="1">
    <citation type="journal article" date="2015" name="Genome Announc.">
        <title>Complete Genome Sequence of Corynebacterium kutscheri DSM 20755, a Corynebacterial Type Strain with Remarkably Low G+C Content of Chromosomal DNA.</title>
        <authorList>
            <person name="Ruckert C."/>
            <person name="Albersmeier A."/>
            <person name="Winkler A."/>
            <person name="Tauch A."/>
        </authorList>
    </citation>
    <scope>NUCLEOTIDE SEQUENCE [LARGE SCALE GENOMIC DNA]</scope>
    <source>
        <strain evidence="3 5">DSM 20755</strain>
    </source>
</reference>
<dbReference type="InterPro" id="IPR015066">
    <property type="entry name" value="DUF1902"/>
</dbReference>
<name>A0A0F6TE82_9CORY</name>
<gene>
    <name evidence="4" type="ORF">NCTC949_00065</name>
    <name evidence="3" type="ORF">UL82_08575</name>
</gene>
<dbReference type="InterPro" id="IPR035069">
    <property type="entry name" value="TTHA1013/TTHA0281-like"/>
</dbReference>
<dbReference type="OrthoDB" id="5772641at2"/>
<keyword evidence="1" id="KW-0175">Coiled coil</keyword>
<evidence type="ECO:0000313" key="5">
    <source>
        <dbReference type="Proteomes" id="UP000033457"/>
    </source>
</evidence>
<feature type="domain" description="DUF1902" evidence="2">
    <location>
        <begin position="4"/>
        <end position="41"/>
    </location>
</feature>
<dbReference type="HOGENOM" id="CLU_127098_1_1_11"/>
<dbReference type="Proteomes" id="UP000271380">
    <property type="component" value="Chromosome"/>
</dbReference>
<accession>A0A0F6TE82</accession>